<comment type="caution">
    <text evidence="5">The sequence shown here is derived from an EMBL/GenBank/DDBJ whole genome shotgun (WGS) entry which is preliminary data.</text>
</comment>
<proteinExistence type="inferred from homology"/>
<evidence type="ECO:0000259" key="3">
    <source>
        <dbReference type="Pfam" id="PF01055"/>
    </source>
</evidence>
<evidence type="ECO:0000313" key="5">
    <source>
        <dbReference type="EMBL" id="EYR62928.1"/>
    </source>
</evidence>
<accession>A0A021VP85</accession>
<feature type="domain" description="Glycosyl hydrolase family 31 C-terminal" evidence="4">
    <location>
        <begin position="529"/>
        <end position="619"/>
    </location>
</feature>
<keyword evidence="2" id="KW-0326">Glycosidase</keyword>
<feature type="domain" description="Glycoside hydrolase family 31 TIM barrel" evidence="3">
    <location>
        <begin position="219"/>
        <end position="522"/>
    </location>
</feature>
<keyword evidence="2 5" id="KW-0378">Hydrolase</keyword>
<dbReference type="InterPro" id="IPR000322">
    <property type="entry name" value="Glyco_hydro_31_TIM"/>
</dbReference>
<comment type="similarity">
    <text evidence="1 2">Belongs to the glycosyl hydrolase 31 family.</text>
</comment>
<dbReference type="PANTHER" id="PTHR22762">
    <property type="entry name" value="ALPHA-GLUCOSIDASE"/>
    <property type="match status" value="1"/>
</dbReference>
<protein>
    <submittedName>
        <fullName evidence="5">Glycoside hydrolase</fullName>
    </submittedName>
</protein>
<dbReference type="SUPFAM" id="SSF74650">
    <property type="entry name" value="Galactose mutarotase-like"/>
    <property type="match status" value="1"/>
</dbReference>
<dbReference type="InterPro" id="IPR011013">
    <property type="entry name" value="Gal_mutarotase_sf_dom"/>
</dbReference>
<dbReference type="GO" id="GO:0030246">
    <property type="term" value="F:carbohydrate binding"/>
    <property type="evidence" value="ECO:0007669"/>
    <property type="project" value="InterPro"/>
</dbReference>
<dbReference type="CDD" id="cd06595">
    <property type="entry name" value="GH31_u1"/>
    <property type="match status" value="1"/>
</dbReference>
<dbReference type="Gene3D" id="2.60.40.1180">
    <property type="entry name" value="Golgi alpha-mannosidase II"/>
    <property type="match status" value="2"/>
</dbReference>
<dbReference type="GO" id="GO:0006491">
    <property type="term" value="P:N-glycan processing"/>
    <property type="evidence" value="ECO:0007669"/>
    <property type="project" value="TreeGrafter"/>
</dbReference>
<dbReference type="Proteomes" id="UP000019753">
    <property type="component" value="Unassembled WGS sequence"/>
</dbReference>
<dbReference type="SUPFAM" id="SSF51445">
    <property type="entry name" value="(Trans)glycosidases"/>
    <property type="match status" value="1"/>
</dbReference>
<evidence type="ECO:0000256" key="2">
    <source>
        <dbReference type="RuleBase" id="RU361185"/>
    </source>
</evidence>
<dbReference type="GO" id="GO:0090599">
    <property type="term" value="F:alpha-glucosidase activity"/>
    <property type="evidence" value="ECO:0007669"/>
    <property type="project" value="TreeGrafter"/>
</dbReference>
<dbReference type="InterPro" id="IPR048395">
    <property type="entry name" value="Glyco_hydro_31_C"/>
</dbReference>
<gene>
    <name evidence="5" type="ORF">N866_04220</name>
</gene>
<feature type="non-terminal residue" evidence="5">
    <location>
        <position position="689"/>
    </location>
</feature>
<dbReference type="GO" id="GO:0005975">
    <property type="term" value="P:carbohydrate metabolic process"/>
    <property type="evidence" value="ECO:0007669"/>
    <property type="project" value="InterPro"/>
</dbReference>
<dbReference type="AlphaFoldDB" id="A0A021VP85"/>
<dbReference type="Gene3D" id="3.20.20.80">
    <property type="entry name" value="Glycosidases"/>
    <property type="match status" value="1"/>
</dbReference>
<evidence type="ECO:0000256" key="1">
    <source>
        <dbReference type="ARBA" id="ARBA00007806"/>
    </source>
</evidence>
<organism evidence="5 6">
    <name type="scientific">Actinotalea ferrariae CF5-4</name>
    <dbReference type="NCBI Taxonomy" id="948458"/>
    <lineage>
        <taxon>Bacteria</taxon>
        <taxon>Bacillati</taxon>
        <taxon>Actinomycetota</taxon>
        <taxon>Actinomycetes</taxon>
        <taxon>Micrococcales</taxon>
        <taxon>Cellulomonadaceae</taxon>
        <taxon>Actinotalea</taxon>
    </lineage>
</organism>
<dbReference type="Pfam" id="PF21365">
    <property type="entry name" value="Glyco_hydro_31_3rd"/>
    <property type="match status" value="1"/>
</dbReference>
<evidence type="ECO:0000313" key="6">
    <source>
        <dbReference type="Proteomes" id="UP000019753"/>
    </source>
</evidence>
<dbReference type="Gene3D" id="2.60.40.1760">
    <property type="entry name" value="glycosyl hydrolase (family 31)"/>
    <property type="match status" value="1"/>
</dbReference>
<dbReference type="PANTHER" id="PTHR22762:SF89">
    <property type="entry name" value="ALPHA-XYLOSIDASE"/>
    <property type="match status" value="1"/>
</dbReference>
<keyword evidence="6" id="KW-1185">Reference proteome</keyword>
<dbReference type="InterPro" id="IPR017853">
    <property type="entry name" value="GH"/>
</dbReference>
<evidence type="ECO:0000259" key="4">
    <source>
        <dbReference type="Pfam" id="PF21365"/>
    </source>
</evidence>
<dbReference type="SUPFAM" id="SSF51011">
    <property type="entry name" value="Glycosyl hydrolase domain"/>
    <property type="match status" value="1"/>
</dbReference>
<dbReference type="Pfam" id="PF01055">
    <property type="entry name" value="Glyco_hydro_31_2nd"/>
    <property type="match status" value="1"/>
</dbReference>
<sequence length="689" mass="76230">MAGSTCPTPSRRTHAVKPEYRLPARPVAHEDAVVGGDRWRISVLTDGLVRVEWSDDGGFEDRPSTFAIRRELPVPPFRVHDSGTHVEVETARFRLTYDKQPFSTSGLSLAVLGGVSSYHSVWRFGQDAGELGGQIGQSEDNLGGTARTLDDVDGATALEQGVVSRQGYAVLDDSDSFLFDDDGWVAPREPGRQDLYLFAYGHDYLDALQAFYAVSGPTPVLPRWAFGNWWSRYHRYSADGYRALIERFRAEGLPFSVSVIDMDWHLVEIGPRHGSGWTGYTWNRELFPDPAEFLAWLHERGLRVTLNVHPADGVRAHEDAYTDMARALGLDPDAGDPIAFDVTDRDFLAAYFDVLHRELERDGVDFWWIDWQSGPHSKVAGIDPLWMLNHFHYLDNARDGRRGLTFSRYAGPGSHRYPVGFSGDTVISWDSLAFQPHFTATASNIGYGWWSHDIGGHFFGTKDDELATRWVQLGCFSPILRLHSGANPFITKEPWTFSSDARDVQTAFLRLRHRLVPYLHTMNHRAADGVPLVLPMYYAHPEVNQAYEVPDQFAFGSELVVAAVTRPADDASLLARTQAWLPPGTWVDVLTDVAYDGDRRVALHRDLRTIPVLAGAGALVPLDGAEVPGNEPVNPEHLEVLVVVGADGAFGLLEDDGGAGEPTRTPLRWEQAAGRFTAGPAAASSSSGS</sequence>
<reference evidence="5 6" key="1">
    <citation type="submission" date="2014-01" db="EMBL/GenBank/DDBJ databases">
        <title>Actinotalea ferrariae CF5-4.</title>
        <authorList>
            <person name="Chen F."/>
            <person name="Li Y."/>
            <person name="Wang G."/>
        </authorList>
    </citation>
    <scope>NUCLEOTIDE SEQUENCE [LARGE SCALE GENOMIC DNA]</scope>
    <source>
        <strain evidence="5 6">CF5-4</strain>
    </source>
</reference>
<dbReference type="EMBL" id="AXCW01000147">
    <property type="protein sequence ID" value="EYR62928.1"/>
    <property type="molecule type" value="Genomic_DNA"/>
</dbReference>
<dbReference type="InterPro" id="IPR013780">
    <property type="entry name" value="Glyco_hydro_b"/>
</dbReference>
<name>A0A021VP85_9CELL</name>